<sequence length="76" mass="8359">MDHPGKPVSRRTSVASEIRRMNLLWAILAGHSSKGMELAGQHNESAREPPSRQLMSRYGQQVAAKEHGEAQGSYST</sequence>
<dbReference type="EMBL" id="PGOL01000011">
    <property type="protein sequence ID" value="PKI79283.1"/>
    <property type="molecule type" value="Genomic_DNA"/>
</dbReference>
<name>A0A2I0LF49_PUNGR</name>
<dbReference type="AlphaFoldDB" id="A0A2I0LF49"/>
<evidence type="ECO:0000313" key="2">
    <source>
        <dbReference type="EMBL" id="PKI79283.1"/>
    </source>
</evidence>
<organism evidence="2 3">
    <name type="scientific">Punica granatum</name>
    <name type="common">Pomegranate</name>
    <dbReference type="NCBI Taxonomy" id="22663"/>
    <lineage>
        <taxon>Eukaryota</taxon>
        <taxon>Viridiplantae</taxon>
        <taxon>Streptophyta</taxon>
        <taxon>Embryophyta</taxon>
        <taxon>Tracheophyta</taxon>
        <taxon>Spermatophyta</taxon>
        <taxon>Magnoliopsida</taxon>
        <taxon>eudicotyledons</taxon>
        <taxon>Gunneridae</taxon>
        <taxon>Pentapetalae</taxon>
        <taxon>rosids</taxon>
        <taxon>malvids</taxon>
        <taxon>Myrtales</taxon>
        <taxon>Lythraceae</taxon>
        <taxon>Punica</taxon>
    </lineage>
</organism>
<gene>
    <name evidence="2" type="ORF">CRG98_000297</name>
</gene>
<dbReference type="Proteomes" id="UP000233551">
    <property type="component" value="Unassembled WGS sequence"/>
</dbReference>
<proteinExistence type="predicted"/>
<keyword evidence="3" id="KW-1185">Reference proteome</keyword>
<accession>A0A2I0LF49</accession>
<protein>
    <submittedName>
        <fullName evidence="2">Uncharacterized protein</fullName>
    </submittedName>
</protein>
<reference evidence="2 3" key="1">
    <citation type="submission" date="2017-11" db="EMBL/GenBank/DDBJ databases">
        <title>De-novo sequencing of pomegranate (Punica granatum L.) genome.</title>
        <authorList>
            <person name="Akparov Z."/>
            <person name="Amiraslanov A."/>
            <person name="Hajiyeva S."/>
            <person name="Abbasov M."/>
            <person name="Kaur K."/>
            <person name="Hamwieh A."/>
            <person name="Solovyev V."/>
            <person name="Salamov A."/>
            <person name="Braich B."/>
            <person name="Kosarev P."/>
            <person name="Mahmoud A."/>
            <person name="Hajiyev E."/>
            <person name="Babayeva S."/>
            <person name="Izzatullayeva V."/>
            <person name="Mammadov A."/>
            <person name="Mammadov A."/>
            <person name="Sharifova S."/>
            <person name="Ojaghi J."/>
            <person name="Eynullazada K."/>
            <person name="Bayramov B."/>
            <person name="Abdulazimova A."/>
            <person name="Shahmuradov I."/>
        </authorList>
    </citation>
    <scope>NUCLEOTIDE SEQUENCE [LARGE SCALE GENOMIC DNA]</scope>
    <source>
        <strain evidence="3">cv. AG2017</strain>
        <tissue evidence="2">Leaf</tissue>
    </source>
</reference>
<comment type="caution">
    <text evidence="2">The sequence shown here is derived from an EMBL/GenBank/DDBJ whole genome shotgun (WGS) entry which is preliminary data.</text>
</comment>
<evidence type="ECO:0000313" key="3">
    <source>
        <dbReference type="Proteomes" id="UP000233551"/>
    </source>
</evidence>
<feature type="region of interest" description="Disordered" evidence="1">
    <location>
        <begin position="36"/>
        <end position="76"/>
    </location>
</feature>
<evidence type="ECO:0000256" key="1">
    <source>
        <dbReference type="SAM" id="MobiDB-lite"/>
    </source>
</evidence>